<gene>
    <name evidence="4" type="ORF">NVS47_02410</name>
</gene>
<organism evidence="4 5">
    <name type="scientific">Dehalobacterium formicoaceticum</name>
    <dbReference type="NCBI Taxonomy" id="51515"/>
    <lineage>
        <taxon>Bacteria</taxon>
        <taxon>Bacillati</taxon>
        <taxon>Bacillota</taxon>
        <taxon>Clostridia</taxon>
        <taxon>Eubacteriales</taxon>
        <taxon>Peptococcaceae</taxon>
        <taxon>Dehalobacterium</taxon>
    </lineage>
</organism>
<keyword evidence="3" id="KW-0732">Signal</keyword>
<dbReference type="PANTHER" id="PTHR37313">
    <property type="entry name" value="UPF0749 PROTEIN RV1825"/>
    <property type="match status" value="1"/>
</dbReference>
<dbReference type="InterPro" id="IPR010273">
    <property type="entry name" value="DUF881"/>
</dbReference>
<proteinExistence type="inferred from homology"/>
<name>A0ABT1Y357_9FIRM</name>
<feature type="chain" id="PRO_5046074463" evidence="3">
    <location>
        <begin position="29"/>
        <end position="247"/>
    </location>
</feature>
<keyword evidence="5" id="KW-1185">Reference proteome</keyword>
<reference evidence="4 5" key="1">
    <citation type="submission" date="2022-08" db="EMBL/GenBank/DDBJ databases">
        <title>Proteogenomics of the novel Dehalobacterium formicoaceticum strain EZ94 highlights a key role of methyltransferases during anaerobic dichloromethane degradation.</title>
        <authorList>
            <person name="Wasmund K."/>
        </authorList>
    </citation>
    <scope>NUCLEOTIDE SEQUENCE [LARGE SCALE GENOMIC DNA]</scope>
    <source>
        <strain evidence="4 5">EZ94</strain>
    </source>
</reference>
<sequence length="247" mass="27343">MIWKKYLPITIACLLTGFLLSTALQNQSAGQEDPEIVQNKTLIDIIDNLEAETNILETSITDLRNEIEEIQKKEAPDRDQIVQMQDKIDQLELYSGRSDVNGPGITIELDDNLAGAEAAKSKNPGLYNPEEFIVHDKNILYLVSALRGQAEAISVNNQRIVSTSDIRCVGTVIMVNSSRLAPPFQIKAIGDPDRLEAAVKNCEEYDYLKSKDMPFSLIKGEDVSILAYKGSNTVNFAQPVKVEKGDS</sequence>
<dbReference type="RefSeq" id="WP_257912016.1">
    <property type="nucleotide sequence ID" value="NZ_JANPWE010000001.1"/>
</dbReference>
<keyword evidence="2" id="KW-0175">Coiled coil</keyword>
<protein>
    <submittedName>
        <fullName evidence="4">DUF881 domain-containing protein</fullName>
    </submittedName>
</protein>
<feature type="coiled-coil region" evidence="2">
    <location>
        <begin position="46"/>
        <end position="73"/>
    </location>
</feature>
<evidence type="ECO:0000256" key="2">
    <source>
        <dbReference type="SAM" id="Coils"/>
    </source>
</evidence>
<dbReference type="Gene3D" id="3.30.70.1880">
    <property type="entry name" value="Protein of unknown function DUF881"/>
    <property type="match status" value="1"/>
</dbReference>
<comment type="caution">
    <text evidence="4">The sequence shown here is derived from an EMBL/GenBank/DDBJ whole genome shotgun (WGS) entry which is preliminary data.</text>
</comment>
<dbReference type="Pfam" id="PF05949">
    <property type="entry name" value="DUF881"/>
    <property type="match status" value="1"/>
</dbReference>
<dbReference type="EMBL" id="JANPWE010000001">
    <property type="protein sequence ID" value="MCR6544374.1"/>
    <property type="molecule type" value="Genomic_DNA"/>
</dbReference>
<evidence type="ECO:0000313" key="4">
    <source>
        <dbReference type="EMBL" id="MCR6544374.1"/>
    </source>
</evidence>
<feature type="signal peptide" evidence="3">
    <location>
        <begin position="1"/>
        <end position="28"/>
    </location>
</feature>
<dbReference type="PANTHER" id="PTHR37313:SF2">
    <property type="entry name" value="UPF0749 PROTEIN YLXX"/>
    <property type="match status" value="1"/>
</dbReference>
<comment type="similarity">
    <text evidence="1">Belongs to the UPF0749 family.</text>
</comment>
<evidence type="ECO:0000256" key="3">
    <source>
        <dbReference type="SAM" id="SignalP"/>
    </source>
</evidence>
<evidence type="ECO:0000313" key="5">
    <source>
        <dbReference type="Proteomes" id="UP001524944"/>
    </source>
</evidence>
<evidence type="ECO:0000256" key="1">
    <source>
        <dbReference type="ARBA" id="ARBA00009108"/>
    </source>
</evidence>
<accession>A0ABT1Y357</accession>
<dbReference type="Proteomes" id="UP001524944">
    <property type="component" value="Unassembled WGS sequence"/>
</dbReference>